<comment type="caution">
    <text evidence="2">The sequence shown here is derived from an EMBL/GenBank/DDBJ whole genome shotgun (WGS) entry which is preliminary data.</text>
</comment>
<dbReference type="EMBL" id="JACDXX010000012">
    <property type="protein sequence ID" value="MCB5410963.1"/>
    <property type="molecule type" value="Genomic_DNA"/>
</dbReference>
<reference evidence="2 3" key="1">
    <citation type="submission" date="2020-07" db="EMBL/GenBank/DDBJ databases">
        <title>Pseudogemmobacter sp. nov., isolated from poultry manure in Taiwan.</title>
        <authorList>
            <person name="Lin S.-Y."/>
            <person name="Tang Y.-S."/>
            <person name="Young C.-C."/>
        </authorList>
    </citation>
    <scope>NUCLEOTIDE SEQUENCE [LARGE SCALE GENOMIC DNA]</scope>
    <source>
        <strain evidence="2 3">CC-YST710</strain>
    </source>
</reference>
<accession>A0ABS8CNL1</accession>
<organism evidence="2 3">
    <name type="scientific">Pseudogemmobacter faecipullorum</name>
    <dbReference type="NCBI Taxonomy" id="2755041"/>
    <lineage>
        <taxon>Bacteria</taxon>
        <taxon>Pseudomonadati</taxon>
        <taxon>Pseudomonadota</taxon>
        <taxon>Alphaproteobacteria</taxon>
        <taxon>Rhodobacterales</taxon>
        <taxon>Paracoccaceae</taxon>
        <taxon>Pseudogemmobacter</taxon>
    </lineage>
</organism>
<evidence type="ECO:0000313" key="3">
    <source>
        <dbReference type="Proteomes" id="UP001198571"/>
    </source>
</evidence>
<dbReference type="Pfam" id="PF08239">
    <property type="entry name" value="SH3_3"/>
    <property type="match status" value="1"/>
</dbReference>
<sequence>MFSMLRPTLLLSATLFAVLLIAGRDHGQLRPGLAAAEASGQPVIALSRSFSPTVAVAAADQPVKSTLSDLPPPVELIAAPTIGTLPEPETALPEAQPVFTLSALPGLEGAVTPLAPQTPAASEPSLYADPSDGGRLVTSSTLLQPLDEALADEAPGTARELRVVQASSANVRLGPSTDSEVVGRLYGGEVVQVVGTSDSEWVEVSIEGDGIHGFVAARLLLPVED</sequence>
<feature type="domain" description="SH3b" evidence="1">
    <location>
        <begin position="159"/>
        <end position="224"/>
    </location>
</feature>
<dbReference type="SMART" id="SM00287">
    <property type="entry name" value="SH3b"/>
    <property type="match status" value="1"/>
</dbReference>
<evidence type="ECO:0000313" key="2">
    <source>
        <dbReference type="EMBL" id="MCB5410963.1"/>
    </source>
</evidence>
<keyword evidence="3" id="KW-1185">Reference proteome</keyword>
<evidence type="ECO:0000259" key="1">
    <source>
        <dbReference type="PROSITE" id="PS51781"/>
    </source>
</evidence>
<gene>
    <name evidence="2" type="ORF">H0485_13270</name>
</gene>
<dbReference type="PROSITE" id="PS51781">
    <property type="entry name" value="SH3B"/>
    <property type="match status" value="1"/>
</dbReference>
<name>A0ABS8CNL1_9RHOB</name>
<dbReference type="Proteomes" id="UP001198571">
    <property type="component" value="Unassembled WGS sequence"/>
</dbReference>
<proteinExistence type="predicted"/>
<dbReference type="Gene3D" id="2.30.30.40">
    <property type="entry name" value="SH3 Domains"/>
    <property type="match status" value="1"/>
</dbReference>
<dbReference type="InterPro" id="IPR003646">
    <property type="entry name" value="SH3-like_bac-type"/>
</dbReference>
<protein>
    <submittedName>
        <fullName evidence="2">SH3 domain-containing protein</fullName>
    </submittedName>
</protein>